<dbReference type="Proteomes" id="UP000188597">
    <property type="component" value="Unassembled WGS sequence"/>
</dbReference>
<gene>
    <name evidence="1" type="ORF">UN64_05075</name>
</gene>
<comment type="caution">
    <text evidence="1">The sequence shown here is derived from an EMBL/GenBank/DDBJ whole genome shotgun (WGS) entry which is preliminary data.</text>
</comment>
<dbReference type="OrthoDB" id="9813147at2"/>
<sequence>MVVVVGLPNASVKESKERVFAALRRKGLPL</sequence>
<dbReference type="EMBL" id="MQMF01000001">
    <property type="protein sequence ID" value="OOE14566.1"/>
    <property type="molecule type" value="Genomic_DNA"/>
</dbReference>
<name>A0A1V3GCG8_9BACL</name>
<protein>
    <submittedName>
        <fullName evidence="1">Uncharacterized protein</fullName>
    </submittedName>
</protein>
<evidence type="ECO:0000313" key="1">
    <source>
        <dbReference type="EMBL" id="OOE14566.1"/>
    </source>
</evidence>
<reference evidence="1 2" key="1">
    <citation type="submission" date="2016-11" db="EMBL/GenBank/DDBJ databases">
        <authorList>
            <person name="Jaros S."/>
            <person name="Januszkiewicz K."/>
            <person name="Wedrychowicz H."/>
        </authorList>
    </citation>
    <scope>NUCLEOTIDE SEQUENCE [LARGE SCALE GENOMIC DNA]</scope>
    <source>
        <strain evidence="1 2">Con a/3</strain>
    </source>
</reference>
<evidence type="ECO:0000313" key="2">
    <source>
        <dbReference type="Proteomes" id="UP000188597"/>
    </source>
</evidence>
<dbReference type="AlphaFoldDB" id="A0A1V3GCG8"/>
<accession>A0A1V3GCG8</accession>
<organism evidence="1 2">
    <name type="scientific">Fictibacillus arsenicus</name>
    <dbReference type="NCBI Taxonomy" id="255247"/>
    <lineage>
        <taxon>Bacteria</taxon>
        <taxon>Bacillati</taxon>
        <taxon>Bacillota</taxon>
        <taxon>Bacilli</taxon>
        <taxon>Bacillales</taxon>
        <taxon>Fictibacillaceae</taxon>
        <taxon>Fictibacillus</taxon>
    </lineage>
</organism>
<proteinExistence type="predicted"/>